<evidence type="ECO:0000313" key="1">
    <source>
        <dbReference type="EMBL" id="MEQ2247921.1"/>
    </source>
</evidence>
<sequence length="110" mass="12155">MARKHLVLRHSKGENVMQTKALVTAQLVTEYGLSCKLLCLSTDGLSIEVFHLRFNVGGLCRLCVVAFKSPNTCTIKGYVIHWCASSTLAIYHPSLSFSLLTPFDIQTDPV</sequence>
<keyword evidence="2" id="KW-1185">Reference proteome</keyword>
<comment type="caution">
    <text evidence="1">The sequence shown here is derived from an EMBL/GenBank/DDBJ whole genome shotgun (WGS) entry which is preliminary data.</text>
</comment>
<name>A0ABV0US46_9TELE</name>
<gene>
    <name evidence="1" type="ORF">ILYODFUR_014093</name>
</gene>
<accession>A0ABV0US46</accession>
<dbReference type="Proteomes" id="UP001482620">
    <property type="component" value="Unassembled WGS sequence"/>
</dbReference>
<protein>
    <submittedName>
        <fullName evidence="1">Uncharacterized protein</fullName>
    </submittedName>
</protein>
<evidence type="ECO:0000313" key="2">
    <source>
        <dbReference type="Proteomes" id="UP001482620"/>
    </source>
</evidence>
<dbReference type="EMBL" id="JAHRIQ010082272">
    <property type="protein sequence ID" value="MEQ2247921.1"/>
    <property type="molecule type" value="Genomic_DNA"/>
</dbReference>
<organism evidence="1 2">
    <name type="scientific">Ilyodon furcidens</name>
    <name type="common">goldbreast splitfin</name>
    <dbReference type="NCBI Taxonomy" id="33524"/>
    <lineage>
        <taxon>Eukaryota</taxon>
        <taxon>Metazoa</taxon>
        <taxon>Chordata</taxon>
        <taxon>Craniata</taxon>
        <taxon>Vertebrata</taxon>
        <taxon>Euteleostomi</taxon>
        <taxon>Actinopterygii</taxon>
        <taxon>Neopterygii</taxon>
        <taxon>Teleostei</taxon>
        <taxon>Neoteleostei</taxon>
        <taxon>Acanthomorphata</taxon>
        <taxon>Ovalentaria</taxon>
        <taxon>Atherinomorphae</taxon>
        <taxon>Cyprinodontiformes</taxon>
        <taxon>Goodeidae</taxon>
        <taxon>Ilyodon</taxon>
    </lineage>
</organism>
<proteinExistence type="predicted"/>
<reference evidence="1 2" key="1">
    <citation type="submission" date="2021-06" db="EMBL/GenBank/DDBJ databases">
        <authorList>
            <person name="Palmer J.M."/>
        </authorList>
    </citation>
    <scope>NUCLEOTIDE SEQUENCE [LARGE SCALE GENOMIC DNA]</scope>
    <source>
        <strain evidence="2">if_2019</strain>
        <tissue evidence="1">Muscle</tissue>
    </source>
</reference>